<evidence type="ECO:0000313" key="2">
    <source>
        <dbReference type="Proteomes" id="UP000479000"/>
    </source>
</evidence>
<organism evidence="1 2">
    <name type="scientific">Nesidiocoris tenuis</name>
    <dbReference type="NCBI Taxonomy" id="355587"/>
    <lineage>
        <taxon>Eukaryota</taxon>
        <taxon>Metazoa</taxon>
        <taxon>Ecdysozoa</taxon>
        <taxon>Arthropoda</taxon>
        <taxon>Hexapoda</taxon>
        <taxon>Insecta</taxon>
        <taxon>Pterygota</taxon>
        <taxon>Neoptera</taxon>
        <taxon>Paraneoptera</taxon>
        <taxon>Hemiptera</taxon>
        <taxon>Heteroptera</taxon>
        <taxon>Panheteroptera</taxon>
        <taxon>Cimicomorpha</taxon>
        <taxon>Miridae</taxon>
        <taxon>Dicyphina</taxon>
        <taxon>Nesidiocoris</taxon>
    </lineage>
</organism>
<reference evidence="1 2" key="1">
    <citation type="submission" date="2020-02" db="EMBL/GenBank/DDBJ databases">
        <authorList>
            <person name="Ferguson B K."/>
        </authorList>
    </citation>
    <scope>NUCLEOTIDE SEQUENCE [LARGE SCALE GENOMIC DNA]</scope>
</reference>
<evidence type="ECO:0000313" key="1">
    <source>
        <dbReference type="EMBL" id="CAB0004881.1"/>
    </source>
</evidence>
<accession>A0A6H5GR09</accession>
<protein>
    <submittedName>
        <fullName evidence="1">Uncharacterized protein</fullName>
    </submittedName>
</protein>
<name>A0A6H5GR09_9HEMI</name>
<dbReference type="Proteomes" id="UP000479000">
    <property type="component" value="Unassembled WGS sequence"/>
</dbReference>
<dbReference type="EMBL" id="CADCXU010015465">
    <property type="protein sequence ID" value="CAB0004881.1"/>
    <property type="molecule type" value="Genomic_DNA"/>
</dbReference>
<sequence length="78" mass="8879">VPRVPGSADEGEGSLSNREAPRLFILRYLRVLFSNSPSLDLILAKFELAMTRGTSFYLSIGFYSFRTTHQLKVLRRSK</sequence>
<proteinExistence type="predicted"/>
<gene>
    <name evidence="1" type="ORF">NTEN_LOCUS10358</name>
</gene>
<dbReference type="AlphaFoldDB" id="A0A6H5GR09"/>
<keyword evidence="2" id="KW-1185">Reference proteome</keyword>
<feature type="non-terminal residue" evidence="1">
    <location>
        <position position="1"/>
    </location>
</feature>